<organism evidence="3 4">
    <name type="scientific">Candidatus Thalassospirochaeta sargassi</name>
    <dbReference type="NCBI Taxonomy" id="3119039"/>
    <lineage>
        <taxon>Bacteria</taxon>
        <taxon>Pseudomonadati</taxon>
        <taxon>Spirochaetota</taxon>
        <taxon>Spirochaetia</taxon>
        <taxon>Spirochaetales</taxon>
        <taxon>Spirochaetaceae</taxon>
        <taxon>Candidatus Thalassospirochaeta</taxon>
    </lineage>
</organism>
<protein>
    <submittedName>
        <fullName evidence="3">Efflux RND transporter periplasmic adaptor subunit</fullName>
    </submittedName>
</protein>
<name>A0AAJ1MPF4_9SPIO</name>
<dbReference type="EMBL" id="JAQQAL010000031">
    <property type="protein sequence ID" value="MDC7227719.1"/>
    <property type="molecule type" value="Genomic_DNA"/>
</dbReference>
<sequence>MKSRRLIIIFLILAAVVLSAFYFLNRRSTDQTSSSSLYVPEEPGIAVEAYRADFGSVIPSIEASGLVTGKQEAVIVSETRGVVEEVSAQIGEYLEKGAPVLRVDSSVAELSMSQAEQQLKSSQIDFNSVKRAYDGGSASEAELARSRGQFSGAEATYEDSLKRFENTVVKTPFAGFLADLENEIGTGNYISEGVRIGKLVDLSAVKVNIFLGGEEVQRIRKGASALIRTASKELEGRVEAIALTSDRNTGSFRVVVEAPNPYGEAIRSGFSADVEIELPEKDSVIIIPESAVLQIGADSWVYVIEENKAVLKRVGTGTVSGSRIEIISGLNAGDSVITTGFKSLSDGAAVIPEYTTAEEE</sequence>
<reference evidence="3 4" key="1">
    <citation type="submission" date="2022-12" db="EMBL/GenBank/DDBJ databases">
        <title>Metagenome assembled genome from gulf of manar.</title>
        <authorList>
            <person name="Kohli P."/>
            <person name="Pk S."/>
            <person name="Venkata Ramana C."/>
            <person name="Sasikala C."/>
        </authorList>
    </citation>
    <scope>NUCLEOTIDE SEQUENCE [LARGE SCALE GENOMIC DNA]</scope>
    <source>
        <strain evidence="3">JB008</strain>
    </source>
</reference>
<dbReference type="Gene3D" id="2.40.420.20">
    <property type="match status" value="1"/>
</dbReference>
<evidence type="ECO:0000256" key="1">
    <source>
        <dbReference type="ARBA" id="ARBA00009477"/>
    </source>
</evidence>
<accession>A0AAJ1MPF4</accession>
<evidence type="ECO:0000259" key="2">
    <source>
        <dbReference type="Pfam" id="PF25989"/>
    </source>
</evidence>
<dbReference type="Gene3D" id="2.40.30.170">
    <property type="match status" value="1"/>
</dbReference>
<dbReference type="Gene3D" id="2.40.50.100">
    <property type="match status" value="1"/>
</dbReference>
<dbReference type="GO" id="GO:1990281">
    <property type="term" value="C:efflux pump complex"/>
    <property type="evidence" value="ECO:0007669"/>
    <property type="project" value="TreeGrafter"/>
</dbReference>
<dbReference type="Proteomes" id="UP001221217">
    <property type="component" value="Unassembled WGS sequence"/>
</dbReference>
<dbReference type="Gene3D" id="1.10.287.470">
    <property type="entry name" value="Helix hairpin bin"/>
    <property type="match status" value="1"/>
</dbReference>
<comment type="similarity">
    <text evidence="1">Belongs to the membrane fusion protein (MFP) (TC 8.A.1) family.</text>
</comment>
<dbReference type="PANTHER" id="PTHR30469:SF15">
    <property type="entry name" value="HLYD FAMILY OF SECRETION PROTEINS"/>
    <property type="match status" value="1"/>
</dbReference>
<dbReference type="InterPro" id="IPR058637">
    <property type="entry name" value="YknX-like_C"/>
</dbReference>
<evidence type="ECO:0000313" key="3">
    <source>
        <dbReference type="EMBL" id="MDC7227719.1"/>
    </source>
</evidence>
<dbReference type="GO" id="GO:0015562">
    <property type="term" value="F:efflux transmembrane transporter activity"/>
    <property type="evidence" value="ECO:0007669"/>
    <property type="project" value="TreeGrafter"/>
</dbReference>
<dbReference type="NCBIfam" id="TIGR01730">
    <property type="entry name" value="RND_mfp"/>
    <property type="match status" value="1"/>
</dbReference>
<dbReference type="InterPro" id="IPR006143">
    <property type="entry name" value="RND_pump_MFP"/>
</dbReference>
<proteinExistence type="inferred from homology"/>
<dbReference type="PANTHER" id="PTHR30469">
    <property type="entry name" value="MULTIDRUG RESISTANCE PROTEIN MDTA"/>
    <property type="match status" value="1"/>
</dbReference>
<gene>
    <name evidence="3" type="ORF">PQJ61_13225</name>
</gene>
<dbReference type="AlphaFoldDB" id="A0AAJ1MPF4"/>
<comment type="caution">
    <text evidence="3">The sequence shown here is derived from an EMBL/GenBank/DDBJ whole genome shotgun (WGS) entry which is preliminary data.</text>
</comment>
<feature type="domain" description="YknX-like C-terminal permuted SH3-like" evidence="2">
    <location>
        <begin position="285"/>
        <end position="350"/>
    </location>
</feature>
<dbReference type="Pfam" id="PF25989">
    <property type="entry name" value="YknX_C"/>
    <property type="match status" value="1"/>
</dbReference>
<dbReference type="SUPFAM" id="SSF111369">
    <property type="entry name" value="HlyD-like secretion proteins"/>
    <property type="match status" value="1"/>
</dbReference>
<evidence type="ECO:0000313" key="4">
    <source>
        <dbReference type="Proteomes" id="UP001221217"/>
    </source>
</evidence>